<dbReference type="AlphaFoldDB" id="A0A6G1IK07"/>
<organism evidence="1 2">
    <name type="scientific">Lentithecium fluviatile CBS 122367</name>
    <dbReference type="NCBI Taxonomy" id="1168545"/>
    <lineage>
        <taxon>Eukaryota</taxon>
        <taxon>Fungi</taxon>
        <taxon>Dikarya</taxon>
        <taxon>Ascomycota</taxon>
        <taxon>Pezizomycotina</taxon>
        <taxon>Dothideomycetes</taxon>
        <taxon>Pleosporomycetidae</taxon>
        <taxon>Pleosporales</taxon>
        <taxon>Massarineae</taxon>
        <taxon>Lentitheciaceae</taxon>
        <taxon>Lentithecium</taxon>
    </lineage>
</organism>
<dbReference type="Proteomes" id="UP000799291">
    <property type="component" value="Unassembled WGS sequence"/>
</dbReference>
<evidence type="ECO:0000313" key="2">
    <source>
        <dbReference type="Proteomes" id="UP000799291"/>
    </source>
</evidence>
<proteinExistence type="predicted"/>
<dbReference type="EMBL" id="MU005613">
    <property type="protein sequence ID" value="KAF2678323.1"/>
    <property type="molecule type" value="Genomic_DNA"/>
</dbReference>
<keyword evidence="2" id="KW-1185">Reference proteome</keyword>
<gene>
    <name evidence="1" type="ORF">K458DRAFT_140592</name>
</gene>
<accession>A0A6G1IK07</accession>
<evidence type="ECO:0000313" key="1">
    <source>
        <dbReference type="EMBL" id="KAF2678323.1"/>
    </source>
</evidence>
<protein>
    <submittedName>
        <fullName evidence="1">Uncharacterized protein</fullName>
    </submittedName>
</protein>
<name>A0A6G1IK07_9PLEO</name>
<reference evidence="1" key="1">
    <citation type="journal article" date="2020" name="Stud. Mycol.">
        <title>101 Dothideomycetes genomes: a test case for predicting lifestyles and emergence of pathogens.</title>
        <authorList>
            <person name="Haridas S."/>
            <person name="Albert R."/>
            <person name="Binder M."/>
            <person name="Bloem J."/>
            <person name="Labutti K."/>
            <person name="Salamov A."/>
            <person name="Andreopoulos B."/>
            <person name="Baker S."/>
            <person name="Barry K."/>
            <person name="Bills G."/>
            <person name="Bluhm B."/>
            <person name="Cannon C."/>
            <person name="Castanera R."/>
            <person name="Culley D."/>
            <person name="Daum C."/>
            <person name="Ezra D."/>
            <person name="Gonzalez J."/>
            <person name="Henrissat B."/>
            <person name="Kuo A."/>
            <person name="Liang C."/>
            <person name="Lipzen A."/>
            <person name="Lutzoni F."/>
            <person name="Magnuson J."/>
            <person name="Mondo S."/>
            <person name="Nolan M."/>
            <person name="Ohm R."/>
            <person name="Pangilinan J."/>
            <person name="Park H.-J."/>
            <person name="Ramirez L."/>
            <person name="Alfaro M."/>
            <person name="Sun H."/>
            <person name="Tritt A."/>
            <person name="Yoshinaga Y."/>
            <person name="Zwiers L.-H."/>
            <person name="Turgeon B."/>
            <person name="Goodwin S."/>
            <person name="Spatafora J."/>
            <person name="Crous P."/>
            <person name="Grigoriev I."/>
        </authorList>
    </citation>
    <scope>NUCLEOTIDE SEQUENCE</scope>
    <source>
        <strain evidence="1">CBS 122367</strain>
    </source>
</reference>
<sequence>MWTNHDYSRCLPARLRLSAKHQWASLPIKMFLEFVFRAGMDLFVWRVLVALAFPDRCQRYLVRPLCTQRLVRHRRIPRRWVLGGKFFAPPFAPPISELALASATALRVQFRCEPVKRHCHRKHHHLELALLDRGFLPRYVNEKLKLVSKPGMPKSIYVIPKLSAWRHSTSHRQVRFIPVNNHDGNG</sequence>